<sequence length="431" mass="48523">MSSTMPVPDPTPVRGERIVPRPAEGVWPGLQDPGENRVRMVIARSLLRAAVRRMPMRLVWPDGSSEGAGDATSPAMRIIRPEAFFTRLGTEGLIGLGEGWMVGDWDSDDLVGVMCCFVEHIESLVPRPVRNLRRLYDRGQPREERAADAAVSQENVHRHYDLSNDLFELFLDESMMYSAAWFDGPVGPDGRPLESLTAAQHRKVDGILDLAGVRDGSRVIEIGTGWGEAAIRAAQRGAHVTTLTLSVEQAELARTRAEKAGVSDRITIDIRDYRDAQGEYDAAISIEMIEAVGERYWPEYFRTVDRLLAPGGRFGLQAITMPHHRLQATKSSYTWIHKYIFPGGIVPSVEAIEQTLARHTSLRIDGRRTIGLDYAETLHRWRDTFLAREAQVRDLGFDETFVRMWDFYLAYCEAGFASRYLDDWQFGIARS</sequence>
<evidence type="ECO:0000256" key="4">
    <source>
        <dbReference type="ARBA" id="ARBA00022691"/>
    </source>
</evidence>
<evidence type="ECO:0000256" key="1">
    <source>
        <dbReference type="ARBA" id="ARBA00010815"/>
    </source>
</evidence>
<dbReference type="PANTHER" id="PTHR43667">
    <property type="entry name" value="CYCLOPROPANE-FATTY-ACYL-PHOSPHOLIPID SYNTHASE"/>
    <property type="match status" value="1"/>
</dbReference>
<dbReference type="GO" id="GO:0032259">
    <property type="term" value="P:methylation"/>
    <property type="evidence" value="ECO:0007669"/>
    <property type="project" value="UniProtKB-KW"/>
</dbReference>
<comment type="similarity">
    <text evidence="1">Belongs to the CFA/CMAS family.</text>
</comment>
<comment type="caution">
    <text evidence="7">The sequence shown here is derived from an EMBL/GenBank/DDBJ whole genome shotgun (WGS) entry which is preliminary data.</text>
</comment>
<accession>A0A7Y9E029</accession>
<evidence type="ECO:0000313" key="7">
    <source>
        <dbReference type="EMBL" id="NYD38417.1"/>
    </source>
</evidence>
<keyword evidence="8" id="KW-1185">Reference proteome</keyword>
<dbReference type="Proteomes" id="UP000535890">
    <property type="component" value="Unassembled WGS sequence"/>
</dbReference>
<reference evidence="7 8" key="1">
    <citation type="submission" date="2020-07" db="EMBL/GenBank/DDBJ databases">
        <title>Sequencing the genomes of 1000 actinobacteria strains.</title>
        <authorList>
            <person name="Klenk H.-P."/>
        </authorList>
    </citation>
    <scope>NUCLEOTIDE SEQUENCE [LARGE SCALE GENOMIC DNA]</scope>
    <source>
        <strain evidence="7 8">DSM 45772</strain>
    </source>
</reference>
<dbReference type="InterPro" id="IPR050723">
    <property type="entry name" value="CFA/CMAS"/>
</dbReference>
<dbReference type="Gene3D" id="3.40.50.150">
    <property type="entry name" value="Vaccinia Virus protein VP39"/>
    <property type="match status" value="1"/>
</dbReference>
<keyword evidence="3 7" id="KW-0808">Transferase</keyword>
<gene>
    <name evidence="7" type="ORF">BJ983_004519</name>
</gene>
<dbReference type="PIRSF" id="PIRSF003085">
    <property type="entry name" value="CMAS"/>
    <property type="match status" value="1"/>
</dbReference>
<evidence type="ECO:0000256" key="5">
    <source>
        <dbReference type="ARBA" id="ARBA00023098"/>
    </source>
</evidence>
<proteinExistence type="inferred from homology"/>
<dbReference type="EMBL" id="JACCBN010000001">
    <property type="protein sequence ID" value="NYD38417.1"/>
    <property type="molecule type" value="Genomic_DNA"/>
</dbReference>
<dbReference type="InterPro" id="IPR029063">
    <property type="entry name" value="SAM-dependent_MTases_sf"/>
</dbReference>
<dbReference type="AlphaFoldDB" id="A0A7Y9E029"/>
<keyword evidence="4" id="KW-0949">S-adenosyl-L-methionine</keyword>
<dbReference type="RefSeq" id="WP_179795869.1">
    <property type="nucleotide sequence ID" value="NZ_BAABHP010000006.1"/>
</dbReference>
<dbReference type="GO" id="GO:0008610">
    <property type="term" value="P:lipid biosynthetic process"/>
    <property type="evidence" value="ECO:0007669"/>
    <property type="project" value="InterPro"/>
</dbReference>
<dbReference type="PANTHER" id="PTHR43667:SF2">
    <property type="entry name" value="FATTY ACID C-METHYL TRANSFERASE"/>
    <property type="match status" value="1"/>
</dbReference>
<dbReference type="SUPFAM" id="SSF53335">
    <property type="entry name" value="S-adenosyl-L-methionine-dependent methyltransferases"/>
    <property type="match status" value="1"/>
</dbReference>
<evidence type="ECO:0000256" key="2">
    <source>
        <dbReference type="ARBA" id="ARBA00022603"/>
    </source>
</evidence>
<dbReference type="InterPro" id="IPR003333">
    <property type="entry name" value="CMAS"/>
</dbReference>
<dbReference type="EC" id="2.1.1.79" evidence="7"/>
<dbReference type="CDD" id="cd02440">
    <property type="entry name" value="AdoMet_MTases"/>
    <property type="match status" value="1"/>
</dbReference>
<evidence type="ECO:0000256" key="6">
    <source>
        <dbReference type="PIRSR" id="PIRSR003085-1"/>
    </source>
</evidence>
<evidence type="ECO:0000256" key="3">
    <source>
        <dbReference type="ARBA" id="ARBA00022679"/>
    </source>
</evidence>
<protein>
    <submittedName>
        <fullName evidence="7">Cyclopropane-fatty-acyl-phospholipid synthase</fullName>
        <ecNumber evidence="7">2.1.1.79</ecNumber>
    </submittedName>
</protein>
<feature type="active site" evidence="6">
    <location>
        <position position="412"/>
    </location>
</feature>
<name>A0A7Y9E029_9PSEU</name>
<dbReference type="Pfam" id="PF02353">
    <property type="entry name" value="CMAS"/>
    <property type="match status" value="1"/>
</dbReference>
<dbReference type="GO" id="GO:0008825">
    <property type="term" value="F:cyclopropane-fatty-acyl-phospholipid synthase activity"/>
    <property type="evidence" value="ECO:0007669"/>
    <property type="project" value="UniProtKB-EC"/>
</dbReference>
<evidence type="ECO:0000313" key="8">
    <source>
        <dbReference type="Proteomes" id="UP000535890"/>
    </source>
</evidence>
<keyword evidence="5" id="KW-0443">Lipid metabolism</keyword>
<keyword evidence="2 7" id="KW-0489">Methyltransferase</keyword>
<organism evidence="7 8">
    <name type="scientific">Actinomycetospora corticicola</name>
    <dbReference type="NCBI Taxonomy" id="663602"/>
    <lineage>
        <taxon>Bacteria</taxon>
        <taxon>Bacillati</taxon>
        <taxon>Actinomycetota</taxon>
        <taxon>Actinomycetes</taxon>
        <taxon>Pseudonocardiales</taxon>
        <taxon>Pseudonocardiaceae</taxon>
        <taxon>Actinomycetospora</taxon>
    </lineage>
</organism>